<comment type="caution">
    <text evidence="1">The sequence shown here is derived from an EMBL/GenBank/DDBJ whole genome shotgun (WGS) entry which is preliminary data.</text>
</comment>
<dbReference type="Proteomes" id="UP000785679">
    <property type="component" value="Unassembled WGS sequence"/>
</dbReference>
<dbReference type="AlphaFoldDB" id="A0A8J8SU26"/>
<keyword evidence="2" id="KW-1185">Reference proteome</keyword>
<gene>
    <name evidence="1" type="ORF">FGO68_gene13242</name>
</gene>
<reference evidence="1" key="1">
    <citation type="submission" date="2019-06" db="EMBL/GenBank/DDBJ databases">
        <authorList>
            <person name="Zheng W."/>
        </authorList>
    </citation>
    <scope>NUCLEOTIDE SEQUENCE</scope>
    <source>
        <strain evidence="1">QDHG01</strain>
    </source>
</reference>
<protein>
    <submittedName>
        <fullName evidence="1">Uncharacterized protein</fullName>
    </submittedName>
</protein>
<accession>A0A8J8SU26</accession>
<evidence type="ECO:0000313" key="1">
    <source>
        <dbReference type="EMBL" id="TNV70744.1"/>
    </source>
</evidence>
<proteinExistence type="predicted"/>
<sequence>MCQLTKLPKLEVARQATQCHHLLTLMEILLQRQATSSCHHHSHLLQPSAAIGTHSDLHWLFRPVHIRSNQLSVMEG</sequence>
<organism evidence="1 2">
    <name type="scientific">Halteria grandinella</name>
    <dbReference type="NCBI Taxonomy" id="5974"/>
    <lineage>
        <taxon>Eukaryota</taxon>
        <taxon>Sar</taxon>
        <taxon>Alveolata</taxon>
        <taxon>Ciliophora</taxon>
        <taxon>Intramacronucleata</taxon>
        <taxon>Spirotrichea</taxon>
        <taxon>Stichotrichia</taxon>
        <taxon>Sporadotrichida</taxon>
        <taxon>Halteriidae</taxon>
        <taxon>Halteria</taxon>
    </lineage>
</organism>
<dbReference type="EMBL" id="RRYP01033288">
    <property type="protein sequence ID" value="TNV70744.1"/>
    <property type="molecule type" value="Genomic_DNA"/>
</dbReference>
<name>A0A8J8SU26_HALGN</name>
<evidence type="ECO:0000313" key="2">
    <source>
        <dbReference type="Proteomes" id="UP000785679"/>
    </source>
</evidence>